<evidence type="ECO:0000313" key="9">
    <source>
        <dbReference type="Proteomes" id="UP001445335"/>
    </source>
</evidence>
<dbReference type="FunFam" id="3.40.30.10:FF:000005">
    <property type="entry name" value="Glutaredoxin 5"/>
    <property type="match status" value="1"/>
</dbReference>
<dbReference type="Pfam" id="PF00462">
    <property type="entry name" value="Glutaredoxin"/>
    <property type="match status" value="1"/>
</dbReference>
<dbReference type="GO" id="GO:0051537">
    <property type="term" value="F:2 iron, 2 sulfur cluster binding"/>
    <property type="evidence" value="ECO:0007669"/>
    <property type="project" value="UniProtKB-KW"/>
</dbReference>
<evidence type="ECO:0000256" key="3">
    <source>
        <dbReference type="ARBA" id="ARBA00022723"/>
    </source>
</evidence>
<keyword evidence="6" id="KW-0676">Redox-active center</keyword>
<keyword evidence="9" id="KW-1185">Reference proteome</keyword>
<protein>
    <recommendedName>
        <fullName evidence="7">Glutaredoxin domain-containing protein</fullName>
    </recommendedName>
</protein>
<keyword evidence="3" id="KW-0479">Metal-binding</keyword>
<dbReference type="NCBIfam" id="TIGR00365">
    <property type="entry name" value="Grx4 family monothiol glutaredoxin"/>
    <property type="match status" value="1"/>
</dbReference>
<dbReference type="InterPro" id="IPR036249">
    <property type="entry name" value="Thioredoxin-like_sf"/>
</dbReference>
<dbReference type="InterPro" id="IPR004480">
    <property type="entry name" value="Monothiol_GRX-rel"/>
</dbReference>
<sequence length="142" mass="15951">MRRTSGLCCQRSVALPRRQCQRLAAHAPSAEPSMGLSDELKLAIDKYVSENRVVLFMKGNREFPQCGFSNTCVQILNMLNVPYETVNILEDERLRSGMKEYSQWPTFPQVYISGEFFGGCDIMIEAYQSGELVEVLEAAASS</sequence>
<dbReference type="InterPro" id="IPR033658">
    <property type="entry name" value="GRX_PICOT-like"/>
</dbReference>
<name>A0AAW1REC5_9CHLO</name>
<evidence type="ECO:0000256" key="6">
    <source>
        <dbReference type="ARBA" id="ARBA00023284"/>
    </source>
</evidence>
<evidence type="ECO:0000256" key="4">
    <source>
        <dbReference type="ARBA" id="ARBA00023004"/>
    </source>
</evidence>
<dbReference type="SUPFAM" id="SSF52833">
    <property type="entry name" value="Thioredoxin-like"/>
    <property type="match status" value="1"/>
</dbReference>
<dbReference type="InterPro" id="IPR002109">
    <property type="entry name" value="Glutaredoxin"/>
</dbReference>
<dbReference type="GO" id="GO:0046872">
    <property type="term" value="F:metal ion binding"/>
    <property type="evidence" value="ECO:0007669"/>
    <property type="project" value="UniProtKB-KW"/>
</dbReference>
<evidence type="ECO:0000256" key="1">
    <source>
        <dbReference type="ARBA" id="ARBA00008983"/>
    </source>
</evidence>
<keyword evidence="2" id="KW-0001">2Fe-2S</keyword>
<evidence type="ECO:0000313" key="8">
    <source>
        <dbReference type="EMBL" id="KAK9832069.1"/>
    </source>
</evidence>
<keyword evidence="5" id="KW-0411">Iron-sulfur</keyword>
<feature type="domain" description="Glutaredoxin" evidence="7">
    <location>
        <begin position="53"/>
        <end position="116"/>
    </location>
</feature>
<evidence type="ECO:0000259" key="7">
    <source>
        <dbReference type="Pfam" id="PF00462"/>
    </source>
</evidence>
<dbReference type="Gene3D" id="3.40.30.10">
    <property type="entry name" value="Glutaredoxin"/>
    <property type="match status" value="1"/>
</dbReference>
<dbReference type="PANTHER" id="PTHR10293:SF72">
    <property type="entry name" value="MONOTHIOL GLUTAREDOXIN-S14, CHLOROPLASTIC"/>
    <property type="match status" value="1"/>
</dbReference>
<accession>A0AAW1REC5</accession>
<dbReference type="PROSITE" id="PS51354">
    <property type="entry name" value="GLUTAREDOXIN_2"/>
    <property type="match status" value="1"/>
</dbReference>
<dbReference type="Proteomes" id="UP001445335">
    <property type="component" value="Unassembled WGS sequence"/>
</dbReference>
<organism evidence="8 9">
    <name type="scientific">Elliptochloris bilobata</name>
    <dbReference type="NCBI Taxonomy" id="381761"/>
    <lineage>
        <taxon>Eukaryota</taxon>
        <taxon>Viridiplantae</taxon>
        <taxon>Chlorophyta</taxon>
        <taxon>core chlorophytes</taxon>
        <taxon>Trebouxiophyceae</taxon>
        <taxon>Trebouxiophyceae incertae sedis</taxon>
        <taxon>Elliptochloris clade</taxon>
        <taxon>Elliptochloris</taxon>
    </lineage>
</organism>
<dbReference type="AlphaFoldDB" id="A0AAW1REC5"/>
<evidence type="ECO:0000256" key="2">
    <source>
        <dbReference type="ARBA" id="ARBA00022714"/>
    </source>
</evidence>
<proteinExistence type="inferred from homology"/>
<comment type="similarity">
    <text evidence="1">Belongs to the glutaredoxin family. CGFS subfamily.</text>
</comment>
<reference evidence="8 9" key="1">
    <citation type="journal article" date="2024" name="Nat. Commun.">
        <title>Phylogenomics reveals the evolutionary origins of lichenization in chlorophyte algae.</title>
        <authorList>
            <person name="Puginier C."/>
            <person name="Libourel C."/>
            <person name="Otte J."/>
            <person name="Skaloud P."/>
            <person name="Haon M."/>
            <person name="Grisel S."/>
            <person name="Petersen M."/>
            <person name="Berrin J.G."/>
            <person name="Delaux P.M."/>
            <person name="Dal Grande F."/>
            <person name="Keller J."/>
        </authorList>
    </citation>
    <scope>NUCLEOTIDE SEQUENCE [LARGE SCALE GENOMIC DNA]</scope>
    <source>
        <strain evidence="8 9">SAG 245.80</strain>
    </source>
</reference>
<evidence type="ECO:0000256" key="5">
    <source>
        <dbReference type="ARBA" id="ARBA00023014"/>
    </source>
</evidence>
<dbReference type="EMBL" id="JALJOU010000042">
    <property type="protein sequence ID" value="KAK9832069.1"/>
    <property type="molecule type" value="Genomic_DNA"/>
</dbReference>
<dbReference type="CDD" id="cd03028">
    <property type="entry name" value="GRX_PICOT_like"/>
    <property type="match status" value="1"/>
</dbReference>
<keyword evidence="4" id="KW-0408">Iron</keyword>
<dbReference type="PANTHER" id="PTHR10293">
    <property type="entry name" value="GLUTAREDOXIN FAMILY MEMBER"/>
    <property type="match status" value="1"/>
</dbReference>
<gene>
    <name evidence="8" type="ORF">WJX81_003982</name>
</gene>
<comment type="caution">
    <text evidence="8">The sequence shown here is derived from an EMBL/GenBank/DDBJ whole genome shotgun (WGS) entry which is preliminary data.</text>
</comment>